<keyword evidence="7" id="KW-0732">Signal</keyword>
<dbReference type="PANTHER" id="PTHR36118">
    <property type="entry name" value="ION-TRANSLOCATING OXIDOREDUCTASE COMPLEX SUBUNIT G"/>
    <property type="match status" value="1"/>
</dbReference>
<protein>
    <recommendedName>
        <fullName evidence="6">Ion-translocating oxidoreductase complex subunit G</fullName>
        <ecNumber evidence="6">7.-.-.-</ecNumber>
    </recommendedName>
    <alternativeName>
        <fullName evidence="6">Rnf electron transport complex subunit G</fullName>
    </alternativeName>
</protein>
<reference evidence="9 10" key="1">
    <citation type="submission" date="2018-06" db="EMBL/GenBank/DDBJ databases">
        <title>Extensive metabolic versatility and redundancy in microbially diverse, dynamic hydrothermal sediments.</title>
        <authorList>
            <person name="Dombrowski N."/>
            <person name="Teske A."/>
            <person name="Baker B.J."/>
        </authorList>
    </citation>
    <scope>NUCLEOTIDE SEQUENCE [LARGE SCALE GENOMIC DNA]</scope>
    <source>
        <strain evidence="9">B35_G9</strain>
    </source>
</reference>
<evidence type="ECO:0000256" key="5">
    <source>
        <dbReference type="ARBA" id="ARBA00022982"/>
    </source>
</evidence>
<evidence type="ECO:0000259" key="8">
    <source>
        <dbReference type="SMART" id="SM00900"/>
    </source>
</evidence>
<dbReference type="AlphaFoldDB" id="A0A660SA07"/>
<keyword evidence="6" id="KW-1278">Translocase</keyword>
<comment type="cofactor">
    <cofactor evidence="6">
        <name>FMN</name>
        <dbReference type="ChEBI" id="CHEBI:58210"/>
    </cofactor>
</comment>
<evidence type="ECO:0000256" key="1">
    <source>
        <dbReference type="ARBA" id="ARBA00022448"/>
    </source>
</evidence>
<dbReference type="EMBL" id="QNBC01000013">
    <property type="protein sequence ID" value="RKX67675.1"/>
    <property type="molecule type" value="Genomic_DNA"/>
</dbReference>
<keyword evidence="5 6" id="KW-0249">Electron transport</keyword>
<comment type="similarity">
    <text evidence="6">Belongs to the RnfG family.</text>
</comment>
<keyword evidence="4 6" id="KW-0288">FMN</keyword>
<dbReference type="GO" id="GO:0010181">
    <property type="term" value="F:FMN binding"/>
    <property type="evidence" value="ECO:0007669"/>
    <property type="project" value="InterPro"/>
</dbReference>
<feature type="domain" description="FMN-binding" evidence="8">
    <location>
        <begin position="83"/>
        <end position="168"/>
    </location>
</feature>
<accession>A0A660SA07</accession>
<dbReference type="GO" id="GO:0005886">
    <property type="term" value="C:plasma membrane"/>
    <property type="evidence" value="ECO:0007669"/>
    <property type="project" value="UniProtKB-SubCell"/>
</dbReference>
<keyword evidence="1 6" id="KW-0813">Transport</keyword>
<gene>
    <name evidence="6" type="primary">rnfG</name>
    <name evidence="9" type="ORF">DRP44_01725</name>
</gene>
<feature type="modified residue" description="FMN phosphoryl threonine" evidence="6">
    <location>
        <position position="151"/>
    </location>
</feature>
<keyword evidence="6" id="KW-0472">Membrane</keyword>
<comment type="subcellular location">
    <subcellularLocation>
        <location evidence="6">Cell membrane</location>
        <topology evidence="6">Single-pass membrane protein</topology>
    </subcellularLocation>
</comment>
<evidence type="ECO:0000256" key="3">
    <source>
        <dbReference type="ARBA" id="ARBA00022630"/>
    </source>
</evidence>
<keyword evidence="3 6" id="KW-0285">Flavoprotein</keyword>
<evidence type="ECO:0000256" key="6">
    <source>
        <dbReference type="HAMAP-Rule" id="MF_00479"/>
    </source>
</evidence>
<evidence type="ECO:0000256" key="4">
    <source>
        <dbReference type="ARBA" id="ARBA00022643"/>
    </source>
</evidence>
<comment type="function">
    <text evidence="6">Part of a membrane-bound complex that couples electron transfer with translocation of ions across the membrane.</text>
</comment>
<name>A0A660SA07_UNCT6</name>
<feature type="signal peptide" evidence="7">
    <location>
        <begin position="1"/>
        <end position="23"/>
    </location>
</feature>
<sequence>MNNGIKMVLSLTVVCALAGVILAETYAVTNKKIENDKKQAVIDNLSTVIKADHFEQVIPDTLWYALGEENDTIGIVFMAFGKGFGGTIDAIVGMNNEGKLTGVKITPSKETPGLGVKTGEPKFMNQFKGKTLEELKITKDGGKIEAVTAATISSRGATNGIHDAVEKYMKYLPQKEVGNGEKQ</sequence>
<dbReference type="PANTHER" id="PTHR36118:SF1">
    <property type="entry name" value="ION-TRANSLOCATING OXIDOREDUCTASE COMPLEX SUBUNIT G"/>
    <property type="match status" value="1"/>
</dbReference>
<dbReference type="PIRSF" id="PIRSF006091">
    <property type="entry name" value="E_trnsport_RnfG"/>
    <property type="match status" value="1"/>
</dbReference>
<dbReference type="GO" id="GO:0022900">
    <property type="term" value="P:electron transport chain"/>
    <property type="evidence" value="ECO:0007669"/>
    <property type="project" value="UniProtKB-UniRule"/>
</dbReference>
<dbReference type="SMART" id="SM00900">
    <property type="entry name" value="FMN_bind"/>
    <property type="match status" value="1"/>
</dbReference>
<dbReference type="Proteomes" id="UP000282321">
    <property type="component" value="Unassembled WGS sequence"/>
</dbReference>
<comment type="subunit">
    <text evidence="6">The complex is composed of six subunits: RnfA, RnfB, RnfC, RnfD, RnfE and RnfG.</text>
</comment>
<dbReference type="HAMAP" id="MF_00479">
    <property type="entry name" value="RsxG_RnfG"/>
    <property type="match status" value="1"/>
</dbReference>
<keyword evidence="2 6" id="KW-0597">Phosphoprotein</keyword>
<evidence type="ECO:0000256" key="2">
    <source>
        <dbReference type="ARBA" id="ARBA00022553"/>
    </source>
</evidence>
<feature type="chain" id="PRO_5025051874" description="Ion-translocating oxidoreductase complex subunit G" evidence="7">
    <location>
        <begin position="24"/>
        <end position="183"/>
    </location>
</feature>
<keyword evidence="6" id="KW-1133">Transmembrane helix</keyword>
<dbReference type="EC" id="7.-.-.-" evidence="6"/>
<organism evidence="9 10">
    <name type="scientific">candidate division TA06 bacterium</name>
    <dbReference type="NCBI Taxonomy" id="2250710"/>
    <lineage>
        <taxon>Bacteria</taxon>
        <taxon>Bacteria division TA06</taxon>
    </lineage>
</organism>
<evidence type="ECO:0000313" key="10">
    <source>
        <dbReference type="Proteomes" id="UP000282321"/>
    </source>
</evidence>
<dbReference type="GO" id="GO:0009055">
    <property type="term" value="F:electron transfer activity"/>
    <property type="evidence" value="ECO:0007669"/>
    <property type="project" value="InterPro"/>
</dbReference>
<dbReference type="InterPro" id="IPR007329">
    <property type="entry name" value="FMN-bd"/>
</dbReference>
<keyword evidence="6" id="KW-1003">Cell membrane</keyword>
<comment type="caution">
    <text evidence="9">The sequence shown here is derived from an EMBL/GenBank/DDBJ whole genome shotgun (WGS) entry which is preliminary data.</text>
</comment>
<dbReference type="Pfam" id="PF04205">
    <property type="entry name" value="FMN_bind"/>
    <property type="match status" value="1"/>
</dbReference>
<dbReference type="InterPro" id="IPR010209">
    <property type="entry name" value="Ion_transpt_RnfG/RsxG"/>
</dbReference>
<evidence type="ECO:0000313" key="9">
    <source>
        <dbReference type="EMBL" id="RKX67675.1"/>
    </source>
</evidence>
<evidence type="ECO:0000256" key="7">
    <source>
        <dbReference type="SAM" id="SignalP"/>
    </source>
</evidence>
<keyword evidence="6" id="KW-0812">Transmembrane</keyword>
<proteinExistence type="inferred from homology"/>